<sequence>MTVGSAGSLSPRRADTRRNHERILAVAAENLSASGEVSFNAIAKLAGVGVGTVYRHFPTPADLILAVYEREVRHLVDVVPELLERGDPAEAFRTWATDHLAPYMMTKCGLAKALAAVTAQRGTLPASAVQAIHGAMDALLRANAEAGLVRPGLHADTVMRSLLGLFYLDPDGDWQRQTAELVDLVWRGIRAA</sequence>
<dbReference type="RefSeq" id="WP_144589615.1">
    <property type="nucleotide sequence ID" value="NZ_VJWX01000159.1"/>
</dbReference>
<dbReference type="AlphaFoldDB" id="A0A558CJI6"/>
<dbReference type="GO" id="GO:0003700">
    <property type="term" value="F:DNA-binding transcription factor activity"/>
    <property type="evidence" value="ECO:0007669"/>
    <property type="project" value="TreeGrafter"/>
</dbReference>
<keyword evidence="1" id="KW-0805">Transcription regulation</keyword>
<accession>A0A558CJI6</accession>
<dbReference type="InterPro" id="IPR001647">
    <property type="entry name" value="HTH_TetR"/>
</dbReference>
<evidence type="ECO:0000256" key="4">
    <source>
        <dbReference type="PROSITE-ProRule" id="PRU00335"/>
    </source>
</evidence>
<keyword evidence="2 4" id="KW-0238">DNA-binding</keyword>
<dbReference type="PROSITE" id="PS50977">
    <property type="entry name" value="HTH_TETR_2"/>
    <property type="match status" value="1"/>
</dbReference>
<dbReference type="InterPro" id="IPR036271">
    <property type="entry name" value="Tet_transcr_reg_TetR-rel_C_sf"/>
</dbReference>
<reference evidence="6 7" key="1">
    <citation type="submission" date="2019-07" db="EMBL/GenBank/DDBJ databases">
        <authorList>
            <person name="Duangmal K."/>
            <person name="Teo W.F.A."/>
        </authorList>
    </citation>
    <scope>NUCLEOTIDE SEQUENCE [LARGE SCALE GENOMIC DNA]</scope>
    <source>
        <strain evidence="6 7">TBRC 6029</strain>
    </source>
</reference>
<dbReference type="SUPFAM" id="SSF46689">
    <property type="entry name" value="Homeodomain-like"/>
    <property type="match status" value="1"/>
</dbReference>
<name>A0A558CJI6_9PSEU</name>
<keyword evidence="3" id="KW-0804">Transcription</keyword>
<dbReference type="SUPFAM" id="SSF48498">
    <property type="entry name" value="Tetracyclin repressor-like, C-terminal domain"/>
    <property type="match status" value="1"/>
</dbReference>
<feature type="domain" description="HTH tetR-type" evidence="5">
    <location>
        <begin position="17"/>
        <end position="75"/>
    </location>
</feature>
<dbReference type="Gene3D" id="1.10.357.10">
    <property type="entry name" value="Tetracycline Repressor, domain 2"/>
    <property type="match status" value="1"/>
</dbReference>
<proteinExistence type="predicted"/>
<dbReference type="Pfam" id="PF21597">
    <property type="entry name" value="TetR_C_43"/>
    <property type="match status" value="1"/>
</dbReference>
<dbReference type="Pfam" id="PF00440">
    <property type="entry name" value="TetR_N"/>
    <property type="match status" value="1"/>
</dbReference>
<dbReference type="Proteomes" id="UP000320011">
    <property type="component" value="Unassembled WGS sequence"/>
</dbReference>
<evidence type="ECO:0000313" key="6">
    <source>
        <dbReference type="EMBL" id="TVT48927.1"/>
    </source>
</evidence>
<comment type="caution">
    <text evidence="6">The sequence shown here is derived from an EMBL/GenBank/DDBJ whole genome shotgun (WGS) entry which is preliminary data.</text>
</comment>
<evidence type="ECO:0000313" key="7">
    <source>
        <dbReference type="Proteomes" id="UP000320011"/>
    </source>
</evidence>
<feature type="DNA-binding region" description="H-T-H motif" evidence="4">
    <location>
        <begin position="38"/>
        <end position="57"/>
    </location>
</feature>
<reference evidence="6 7" key="2">
    <citation type="submission" date="2019-08" db="EMBL/GenBank/DDBJ databases">
        <title>Amycolatopsis acidicola sp. nov., isolated from peat swamp forest soil.</title>
        <authorList>
            <person name="Srisuk N."/>
        </authorList>
    </citation>
    <scope>NUCLEOTIDE SEQUENCE [LARGE SCALE GENOMIC DNA]</scope>
    <source>
        <strain evidence="6 7">TBRC 6029</strain>
    </source>
</reference>
<protein>
    <submittedName>
        <fullName evidence="6">TetR/AcrR family transcriptional regulator</fullName>
    </submittedName>
</protein>
<dbReference type="InterPro" id="IPR050109">
    <property type="entry name" value="HTH-type_TetR-like_transc_reg"/>
</dbReference>
<organism evidence="6 7">
    <name type="scientific">Amycolatopsis rhizosphaerae</name>
    <dbReference type="NCBI Taxonomy" id="2053003"/>
    <lineage>
        <taxon>Bacteria</taxon>
        <taxon>Bacillati</taxon>
        <taxon>Actinomycetota</taxon>
        <taxon>Actinomycetes</taxon>
        <taxon>Pseudonocardiales</taxon>
        <taxon>Pseudonocardiaceae</taxon>
        <taxon>Amycolatopsis</taxon>
    </lineage>
</organism>
<evidence type="ECO:0000259" key="5">
    <source>
        <dbReference type="PROSITE" id="PS50977"/>
    </source>
</evidence>
<dbReference type="OrthoDB" id="9795011at2"/>
<dbReference type="InterPro" id="IPR049445">
    <property type="entry name" value="TetR_SbtR-like_C"/>
</dbReference>
<dbReference type="InterPro" id="IPR009057">
    <property type="entry name" value="Homeodomain-like_sf"/>
</dbReference>
<evidence type="ECO:0000256" key="1">
    <source>
        <dbReference type="ARBA" id="ARBA00023015"/>
    </source>
</evidence>
<keyword evidence="7" id="KW-1185">Reference proteome</keyword>
<evidence type="ECO:0000256" key="3">
    <source>
        <dbReference type="ARBA" id="ARBA00023163"/>
    </source>
</evidence>
<dbReference type="PANTHER" id="PTHR30055">
    <property type="entry name" value="HTH-TYPE TRANSCRIPTIONAL REGULATOR RUTR"/>
    <property type="match status" value="1"/>
</dbReference>
<gene>
    <name evidence="6" type="ORF">FNH05_17285</name>
</gene>
<dbReference type="GO" id="GO:0000976">
    <property type="term" value="F:transcription cis-regulatory region binding"/>
    <property type="evidence" value="ECO:0007669"/>
    <property type="project" value="TreeGrafter"/>
</dbReference>
<dbReference type="EMBL" id="VJWX01000159">
    <property type="protein sequence ID" value="TVT48927.1"/>
    <property type="molecule type" value="Genomic_DNA"/>
</dbReference>
<evidence type="ECO:0000256" key="2">
    <source>
        <dbReference type="ARBA" id="ARBA00023125"/>
    </source>
</evidence>
<dbReference type="PANTHER" id="PTHR30055:SF234">
    <property type="entry name" value="HTH-TYPE TRANSCRIPTIONAL REGULATOR BETI"/>
    <property type="match status" value="1"/>
</dbReference>